<reference evidence="6 7" key="1">
    <citation type="submission" date="2016-01" db="EMBL/GenBank/DDBJ databases">
        <title>Characterization of the Clostridium difficile lineages that are prevalent in Hong Kong and China.</title>
        <authorList>
            <person name="Kwok J.S.-L."/>
            <person name="Lam W.-Y."/>
            <person name="Ip M."/>
            <person name="Chan T.-F."/>
            <person name="Hawkey P.M."/>
            <person name="Tsui S.K.-W."/>
        </authorList>
    </citation>
    <scope>NUCLEOTIDE SEQUENCE [LARGE SCALE GENOMIC DNA]</scope>
    <source>
        <strain evidence="6 7">300064</strain>
    </source>
</reference>
<feature type="domain" description="HTH tetR-type" evidence="3">
    <location>
        <begin position="10"/>
        <end position="70"/>
    </location>
</feature>
<dbReference type="GO" id="GO:0003677">
    <property type="term" value="F:DNA binding"/>
    <property type="evidence" value="ECO:0007669"/>
    <property type="project" value="UniProtKB-UniRule"/>
</dbReference>
<dbReference type="PANTHER" id="PTHR43479">
    <property type="entry name" value="ACREF/ENVCD OPERON REPRESSOR-RELATED"/>
    <property type="match status" value="1"/>
</dbReference>
<dbReference type="Proteomes" id="UP000474042">
    <property type="component" value="Unassembled WGS sequence"/>
</dbReference>
<evidence type="ECO:0000313" key="5">
    <source>
        <dbReference type="EMBL" id="NAS19914.1"/>
    </source>
</evidence>
<accession>A0A0A6PXW6</accession>
<evidence type="ECO:0000256" key="1">
    <source>
        <dbReference type="ARBA" id="ARBA00023125"/>
    </source>
</evidence>
<evidence type="ECO:0000313" key="7">
    <source>
        <dbReference type="Proteomes" id="UP000238081"/>
    </source>
</evidence>
<dbReference type="InterPro" id="IPR009057">
    <property type="entry name" value="Homeodomain-like_sf"/>
</dbReference>
<dbReference type="AlphaFoldDB" id="A0A0A6PXW6"/>
<organism evidence="6 7">
    <name type="scientific">Clostridium butyricum</name>
    <dbReference type="NCBI Taxonomy" id="1492"/>
    <lineage>
        <taxon>Bacteria</taxon>
        <taxon>Bacillati</taxon>
        <taxon>Bacillota</taxon>
        <taxon>Clostridia</taxon>
        <taxon>Eubacteriales</taxon>
        <taxon>Clostridiaceae</taxon>
        <taxon>Clostridium</taxon>
    </lineage>
</organism>
<evidence type="ECO:0000313" key="4">
    <source>
        <dbReference type="EMBL" id="GEQ20710.1"/>
    </source>
</evidence>
<name>A0A0A6PXW6_CLOBU</name>
<dbReference type="Pfam" id="PF14278">
    <property type="entry name" value="TetR_C_8"/>
    <property type="match status" value="1"/>
</dbReference>
<dbReference type="InterPro" id="IPR039532">
    <property type="entry name" value="TetR_C_Firmicutes"/>
</dbReference>
<evidence type="ECO:0000256" key="2">
    <source>
        <dbReference type="PROSITE-ProRule" id="PRU00335"/>
    </source>
</evidence>
<dbReference type="PROSITE" id="PS50977">
    <property type="entry name" value="HTH_TETR_2"/>
    <property type="match status" value="1"/>
</dbReference>
<reference evidence="4 8" key="2">
    <citation type="submission" date="2019-07" db="EMBL/GenBank/DDBJ databases">
        <title>Whole genome shotgun sequence of Clostridium butyricum NBRC 3858.</title>
        <authorList>
            <person name="Hosoyama A."/>
            <person name="Uohara A."/>
            <person name="Ohji S."/>
            <person name="Ichikawa N."/>
        </authorList>
    </citation>
    <scope>NUCLEOTIDE SEQUENCE [LARGE SCALE GENOMIC DNA]</scope>
    <source>
        <strain evidence="4 8">NBRC 3858</strain>
    </source>
</reference>
<feature type="DNA-binding region" description="H-T-H motif" evidence="2">
    <location>
        <begin position="33"/>
        <end position="52"/>
    </location>
</feature>
<dbReference type="SUPFAM" id="SSF46689">
    <property type="entry name" value="Homeodomain-like"/>
    <property type="match status" value="1"/>
</dbReference>
<dbReference type="Proteomes" id="UP000238081">
    <property type="component" value="Unassembled WGS sequence"/>
</dbReference>
<comment type="caution">
    <text evidence="6">The sequence shown here is derived from an EMBL/GenBank/DDBJ whole genome shotgun (WGS) entry which is preliminary data.</text>
</comment>
<evidence type="ECO:0000313" key="6">
    <source>
        <dbReference type="EMBL" id="PPV12837.1"/>
    </source>
</evidence>
<sequence>MKKKEDRRILYTRMVIKESFLSLIQEKPLDKITIKEICEKADINRATFYYHYTDLPTLLTAIETENAAHISDLVKSCKESGKSFLDLFLELIYTNQNFYKAFYNCNLGSGAIKIMLSQLHEQYILKRSRLNNPLEEMQAQYQFQFIKYGFIGVMRKWLSEGCIESPENIAHIIRKILNNNPQMK</sequence>
<evidence type="ECO:0000313" key="9">
    <source>
        <dbReference type="Proteomes" id="UP000474042"/>
    </source>
</evidence>
<gene>
    <name evidence="6" type="ORF">AWN73_17785</name>
    <name evidence="4" type="ORF">CBU02nite_12160</name>
    <name evidence="5" type="ORF">GND98_019340</name>
</gene>
<evidence type="ECO:0000259" key="3">
    <source>
        <dbReference type="PROSITE" id="PS50977"/>
    </source>
</evidence>
<proteinExistence type="predicted"/>
<dbReference type="Proteomes" id="UP000321089">
    <property type="component" value="Unassembled WGS sequence"/>
</dbReference>
<dbReference type="Pfam" id="PF00440">
    <property type="entry name" value="TetR_N"/>
    <property type="match status" value="1"/>
</dbReference>
<dbReference type="EMBL" id="LRDH01000132">
    <property type="protein sequence ID" value="PPV12837.1"/>
    <property type="molecule type" value="Genomic_DNA"/>
</dbReference>
<evidence type="ECO:0000313" key="8">
    <source>
        <dbReference type="Proteomes" id="UP000321089"/>
    </source>
</evidence>
<keyword evidence="1 2" id="KW-0238">DNA-binding</keyword>
<dbReference type="EMBL" id="BKBC01000011">
    <property type="protein sequence ID" value="GEQ20710.1"/>
    <property type="molecule type" value="Genomic_DNA"/>
</dbReference>
<dbReference type="InterPro" id="IPR050624">
    <property type="entry name" value="HTH-type_Tx_Regulator"/>
</dbReference>
<dbReference type="EMBL" id="WOFV02000125">
    <property type="protein sequence ID" value="NAS19914.1"/>
    <property type="molecule type" value="Genomic_DNA"/>
</dbReference>
<protein>
    <submittedName>
        <fullName evidence="4">TetR family transcriptional regulator</fullName>
    </submittedName>
</protein>
<reference evidence="5 9" key="3">
    <citation type="submission" date="2020-01" db="EMBL/GenBank/DDBJ databases">
        <title>Genome sequence of a 1,3-propanediol producer, Clostridium butyricum S3.</title>
        <authorList>
            <person name="Zhou J."/>
        </authorList>
    </citation>
    <scope>NUCLEOTIDE SEQUENCE [LARGE SCALE GENOMIC DNA]</scope>
    <source>
        <strain evidence="5 9">S3</strain>
    </source>
</reference>
<dbReference type="RefSeq" id="WP_024040516.1">
    <property type="nucleotide sequence ID" value="NZ_BKBC01000011.1"/>
</dbReference>
<dbReference type="InterPro" id="IPR001647">
    <property type="entry name" value="HTH_TetR"/>
</dbReference>
<dbReference type="Gene3D" id="1.10.357.10">
    <property type="entry name" value="Tetracycline Repressor, domain 2"/>
    <property type="match status" value="1"/>
</dbReference>
<dbReference type="PANTHER" id="PTHR43479:SF7">
    <property type="entry name" value="TETR-FAMILY TRANSCRIPTIONAL REGULATOR"/>
    <property type="match status" value="1"/>
</dbReference>